<accession>A0A2P6QJI8</accession>
<dbReference type="InterPro" id="IPR007750">
    <property type="entry name" value="DUF674"/>
</dbReference>
<dbReference type="Pfam" id="PF05056">
    <property type="entry name" value="DUF674"/>
    <property type="match status" value="1"/>
</dbReference>
<gene>
    <name evidence="1" type="ORF">RchiOBHm_Chr5g0067691</name>
</gene>
<sequence length="490" mass="54616">MAQEVSDAKNISLKALVDKGRNRVIFVEAENDFIDVLFSFLTLPMGKIVRLARDHSTPLEIGCMNRLYQSIEKLDVQVFRSNACRDMLLLPHSAANCHCKNLKLKITDDAEPTRFRCSGYSSHNSCLSYYATVTCPSSVPPYYCQHAMNSQVYLSVDDSQVGGVFVKEGARVIITDDLQVIPPLSAANISLFTKLGATNSNTTEELTFNIGVEQVLNLLVSSFVSKTPFTETLLKSNPVPKLGGVNFSQGKCIESQVSGASINEEKENISVKLVVSKSKNVVCYAEVGEDFVNLIFSFLTLPLGFILKQMLDSPWKGCIDQLCKGVLDFDEKFFKSTYRKELLCNPKLIPGFSYENNLLGIEEAEYYMFSDRKLTSDRSIIPSNQSSQAIKVKFLDPKSHGDKDTSAQGFLKEPAIFIVADNLDIRRVSPIFQLSILNDLKVHFTDIEDRTVHVGKNEALRLLVASVVSDSVLTNAFLRKPQEPSIKREQ</sequence>
<proteinExistence type="predicted"/>
<name>A0A2P6QJI8_ROSCH</name>
<reference evidence="1 2" key="1">
    <citation type="journal article" date="2018" name="Nat. Genet.">
        <title>The Rosa genome provides new insights in the design of modern roses.</title>
        <authorList>
            <person name="Bendahmane M."/>
        </authorList>
    </citation>
    <scope>NUCLEOTIDE SEQUENCE [LARGE SCALE GENOMIC DNA]</scope>
    <source>
        <strain evidence="2">cv. Old Blush</strain>
    </source>
</reference>
<evidence type="ECO:0000313" key="2">
    <source>
        <dbReference type="Proteomes" id="UP000238479"/>
    </source>
</evidence>
<dbReference type="Proteomes" id="UP000238479">
    <property type="component" value="Chromosome 5"/>
</dbReference>
<dbReference type="PANTHER" id="PTHR33103">
    <property type="entry name" value="OS01G0153900 PROTEIN"/>
    <property type="match status" value="1"/>
</dbReference>
<dbReference type="PANTHER" id="PTHR33103:SF27">
    <property type="entry name" value="OS04G0594700 PROTEIN"/>
    <property type="match status" value="1"/>
</dbReference>
<keyword evidence="2" id="KW-1185">Reference proteome</keyword>
<evidence type="ECO:0008006" key="3">
    <source>
        <dbReference type="Google" id="ProtNLM"/>
    </source>
</evidence>
<dbReference type="OrthoDB" id="1160707at2759"/>
<organism evidence="1 2">
    <name type="scientific">Rosa chinensis</name>
    <name type="common">China rose</name>
    <dbReference type="NCBI Taxonomy" id="74649"/>
    <lineage>
        <taxon>Eukaryota</taxon>
        <taxon>Viridiplantae</taxon>
        <taxon>Streptophyta</taxon>
        <taxon>Embryophyta</taxon>
        <taxon>Tracheophyta</taxon>
        <taxon>Spermatophyta</taxon>
        <taxon>Magnoliopsida</taxon>
        <taxon>eudicotyledons</taxon>
        <taxon>Gunneridae</taxon>
        <taxon>Pentapetalae</taxon>
        <taxon>rosids</taxon>
        <taxon>fabids</taxon>
        <taxon>Rosales</taxon>
        <taxon>Rosaceae</taxon>
        <taxon>Rosoideae</taxon>
        <taxon>Rosoideae incertae sedis</taxon>
        <taxon>Rosa</taxon>
    </lineage>
</organism>
<dbReference type="AlphaFoldDB" id="A0A2P6QJI8"/>
<dbReference type="Gramene" id="PRQ34338">
    <property type="protein sequence ID" value="PRQ34338"/>
    <property type="gene ID" value="RchiOBHm_Chr5g0067691"/>
</dbReference>
<protein>
    <recommendedName>
        <fullName evidence="3">DUF674 family protein</fullName>
    </recommendedName>
</protein>
<comment type="caution">
    <text evidence="1">The sequence shown here is derived from an EMBL/GenBank/DDBJ whole genome shotgun (WGS) entry which is preliminary data.</text>
</comment>
<dbReference type="EMBL" id="PDCK01000043">
    <property type="protein sequence ID" value="PRQ34338.1"/>
    <property type="molecule type" value="Genomic_DNA"/>
</dbReference>
<evidence type="ECO:0000313" key="1">
    <source>
        <dbReference type="EMBL" id="PRQ34338.1"/>
    </source>
</evidence>
<dbReference type="OMA" id="YSWPERI"/>